<feature type="domain" description="RlpA-like protein double-psi beta-barrel" evidence="6">
    <location>
        <begin position="74"/>
        <end position="161"/>
    </location>
</feature>
<accession>A0A074M7E1</accession>
<dbReference type="PANTHER" id="PTHR34183:SF8">
    <property type="entry name" value="ENDOLYTIC PEPTIDOGLYCAN TRANSGLYCOSYLASE RLPA-RELATED"/>
    <property type="match status" value="1"/>
</dbReference>
<feature type="region of interest" description="Disordered" evidence="5">
    <location>
        <begin position="51"/>
        <end position="71"/>
    </location>
</feature>
<evidence type="ECO:0000313" key="7">
    <source>
        <dbReference type="EMBL" id="KEO89339.1"/>
    </source>
</evidence>
<dbReference type="AlphaFoldDB" id="A0A074M7E1"/>
<evidence type="ECO:0000256" key="5">
    <source>
        <dbReference type="SAM" id="MobiDB-lite"/>
    </source>
</evidence>
<evidence type="ECO:0000256" key="1">
    <source>
        <dbReference type="ARBA" id="ARBA00023239"/>
    </source>
</evidence>
<name>A0A074M7E1_9SPHN</name>
<dbReference type="InterPro" id="IPR036908">
    <property type="entry name" value="RlpA-like_sf"/>
</dbReference>
<reference evidence="7 8" key="1">
    <citation type="submission" date="2014-04" db="EMBL/GenBank/DDBJ databases">
        <title>A comprehensive comparison of genomes of Erythrobacter spp. Strains.</title>
        <authorList>
            <person name="Zheng Q."/>
        </authorList>
    </citation>
    <scope>NUCLEOTIDE SEQUENCE [LARGE SCALE GENOMIC DNA]</scope>
    <source>
        <strain evidence="7 8">DSM 8509</strain>
    </source>
</reference>
<dbReference type="GO" id="GO:0008932">
    <property type="term" value="F:lytic endotransglycosylase activity"/>
    <property type="evidence" value="ECO:0007669"/>
    <property type="project" value="UniProtKB-UniRule"/>
</dbReference>
<dbReference type="Gene3D" id="2.40.40.10">
    <property type="entry name" value="RlpA-like domain"/>
    <property type="match status" value="1"/>
</dbReference>
<proteinExistence type="inferred from homology"/>
<dbReference type="Pfam" id="PF03330">
    <property type="entry name" value="DPBB_1"/>
    <property type="match status" value="1"/>
</dbReference>
<dbReference type="OrthoDB" id="9779128at2"/>
<evidence type="ECO:0000256" key="3">
    <source>
        <dbReference type="HAMAP-Rule" id="MF_02071"/>
    </source>
</evidence>
<sequence>MRLKSQRQLMLIGIVAMGLLAFGLASALWSREPVPDMVRLGKGGVSVEATAPDALSGRMPDPGEAARPSKNIGSGAASYYGNELAGNPTASGERFDPNKLTAAHRTLPLGSRVRVTNPANGESVVVRINDRGPFHGNRVIDLSLAAAREIGLLRSGVAQVRMALLLD</sequence>
<gene>
    <name evidence="3" type="primary">rlpA</name>
    <name evidence="7" type="ORF">EH32_04215</name>
</gene>
<dbReference type="EMBL" id="JMIX01000015">
    <property type="protein sequence ID" value="KEO89339.1"/>
    <property type="molecule type" value="Genomic_DNA"/>
</dbReference>
<keyword evidence="8" id="KW-1185">Reference proteome</keyword>
<keyword evidence="2 3" id="KW-0961">Cell wall biogenesis/degradation</keyword>
<keyword evidence="7" id="KW-0449">Lipoprotein</keyword>
<dbReference type="InterPro" id="IPR009009">
    <property type="entry name" value="RlpA-like_DPBB"/>
</dbReference>
<comment type="similarity">
    <text evidence="3 4">Belongs to the RlpA family.</text>
</comment>
<evidence type="ECO:0000256" key="4">
    <source>
        <dbReference type="RuleBase" id="RU003495"/>
    </source>
</evidence>
<dbReference type="GO" id="GO:0071555">
    <property type="term" value="P:cell wall organization"/>
    <property type="evidence" value="ECO:0007669"/>
    <property type="project" value="UniProtKB-KW"/>
</dbReference>
<dbReference type="GO" id="GO:0000270">
    <property type="term" value="P:peptidoglycan metabolic process"/>
    <property type="evidence" value="ECO:0007669"/>
    <property type="project" value="UniProtKB-UniRule"/>
</dbReference>
<keyword evidence="1 3" id="KW-0456">Lyase</keyword>
<dbReference type="HAMAP" id="MF_02071">
    <property type="entry name" value="RlpA"/>
    <property type="match status" value="1"/>
</dbReference>
<evidence type="ECO:0000259" key="6">
    <source>
        <dbReference type="Pfam" id="PF03330"/>
    </source>
</evidence>
<evidence type="ECO:0000256" key="2">
    <source>
        <dbReference type="ARBA" id="ARBA00023316"/>
    </source>
</evidence>
<dbReference type="NCBIfam" id="TIGR00413">
    <property type="entry name" value="rlpA"/>
    <property type="match status" value="1"/>
</dbReference>
<comment type="caution">
    <text evidence="7">The sequence shown here is derived from an EMBL/GenBank/DDBJ whole genome shotgun (WGS) entry which is preliminary data.</text>
</comment>
<dbReference type="PANTHER" id="PTHR34183">
    <property type="entry name" value="ENDOLYTIC PEPTIDOGLYCAN TRANSGLYCOSYLASE RLPA"/>
    <property type="match status" value="1"/>
</dbReference>
<dbReference type="InterPro" id="IPR034718">
    <property type="entry name" value="RlpA"/>
</dbReference>
<protein>
    <recommendedName>
        <fullName evidence="3">Endolytic peptidoglycan transglycosylase RlpA</fullName>
        <ecNumber evidence="3">4.2.2.-</ecNumber>
    </recommendedName>
</protein>
<dbReference type="SUPFAM" id="SSF50685">
    <property type="entry name" value="Barwin-like endoglucanases"/>
    <property type="match status" value="1"/>
</dbReference>
<dbReference type="Proteomes" id="UP000027866">
    <property type="component" value="Unassembled WGS sequence"/>
</dbReference>
<dbReference type="EC" id="4.2.2.-" evidence="3"/>
<dbReference type="InterPro" id="IPR012997">
    <property type="entry name" value="RplA"/>
</dbReference>
<comment type="function">
    <text evidence="3">Lytic transglycosylase with a strong preference for naked glycan strands that lack stem peptides.</text>
</comment>
<organism evidence="7 8">
    <name type="scientific">Erythrobacter litoralis</name>
    <dbReference type="NCBI Taxonomy" id="39960"/>
    <lineage>
        <taxon>Bacteria</taxon>
        <taxon>Pseudomonadati</taxon>
        <taxon>Pseudomonadota</taxon>
        <taxon>Alphaproteobacteria</taxon>
        <taxon>Sphingomonadales</taxon>
        <taxon>Erythrobacteraceae</taxon>
        <taxon>Erythrobacter/Porphyrobacter group</taxon>
        <taxon>Erythrobacter</taxon>
    </lineage>
</organism>
<evidence type="ECO:0000313" key="8">
    <source>
        <dbReference type="Proteomes" id="UP000027866"/>
    </source>
</evidence>
<dbReference type="CDD" id="cd22268">
    <property type="entry name" value="DPBB_RlpA-like"/>
    <property type="match status" value="1"/>
</dbReference>